<gene>
    <name evidence="4" type="ORF">SAMN05421773_1323</name>
</gene>
<feature type="domain" description="Nudix hydrolase" evidence="3">
    <location>
        <begin position="5"/>
        <end position="134"/>
    </location>
</feature>
<evidence type="ECO:0000313" key="5">
    <source>
        <dbReference type="Proteomes" id="UP000199207"/>
    </source>
</evidence>
<name>A0A1I1VA77_9ACTN</name>
<evidence type="ECO:0000256" key="2">
    <source>
        <dbReference type="ARBA" id="ARBA00022801"/>
    </source>
</evidence>
<keyword evidence="2" id="KW-0378">Hydrolase</keyword>
<dbReference type="PANTHER" id="PTHR43046:SF16">
    <property type="entry name" value="ADP-RIBOSE PYROPHOSPHATASE YJHB-RELATED"/>
    <property type="match status" value="1"/>
</dbReference>
<accession>A0A1I1VA77</accession>
<keyword evidence="5" id="KW-1185">Reference proteome</keyword>
<dbReference type="PROSITE" id="PS51462">
    <property type="entry name" value="NUDIX"/>
    <property type="match status" value="1"/>
</dbReference>
<comment type="cofactor">
    <cofactor evidence="1">
        <name>Mg(2+)</name>
        <dbReference type="ChEBI" id="CHEBI:18420"/>
    </cofactor>
</comment>
<protein>
    <submittedName>
        <fullName evidence="4">ADP-ribose pyrophosphatase YjhB, NUDIX family</fullName>
    </submittedName>
</protein>
<dbReference type="InterPro" id="IPR000086">
    <property type="entry name" value="NUDIX_hydrolase_dom"/>
</dbReference>
<dbReference type="GO" id="GO:0016787">
    <property type="term" value="F:hydrolase activity"/>
    <property type="evidence" value="ECO:0007669"/>
    <property type="project" value="UniProtKB-KW"/>
</dbReference>
<dbReference type="Pfam" id="PF00293">
    <property type="entry name" value="NUDIX"/>
    <property type="match status" value="1"/>
</dbReference>
<dbReference type="OrthoDB" id="21568at2"/>
<dbReference type="Gene3D" id="3.90.79.10">
    <property type="entry name" value="Nucleoside Triphosphate Pyrophosphohydrolase"/>
    <property type="match status" value="1"/>
</dbReference>
<dbReference type="AlphaFoldDB" id="A0A1I1VA77"/>
<dbReference type="SUPFAM" id="SSF55811">
    <property type="entry name" value="Nudix"/>
    <property type="match status" value="1"/>
</dbReference>
<reference evidence="4 5" key="1">
    <citation type="submission" date="2016-10" db="EMBL/GenBank/DDBJ databases">
        <authorList>
            <person name="de Groot N.N."/>
        </authorList>
    </citation>
    <scope>NUCLEOTIDE SEQUENCE [LARGE SCALE GENOMIC DNA]</scope>
    <source>
        <strain evidence="4 5">CGMCC 4.5739</strain>
    </source>
</reference>
<sequence>MGHLPNVLGAHLLLERDGRVLLGQRAASAEFAPGYWHVPAGHVERETARECAVREAAEELGLALRVSDLELVHTLHHLGPTGPRMQLFFRATRWAGEPVNAEPDRCSELRWWPRTRLPDPLVDYTRTALAAIAAGRPYSEVGWPG</sequence>
<organism evidence="4 5">
    <name type="scientific">Streptomyces aidingensis</name>
    <dbReference type="NCBI Taxonomy" id="910347"/>
    <lineage>
        <taxon>Bacteria</taxon>
        <taxon>Bacillati</taxon>
        <taxon>Actinomycetota</taxon>
        <taxon>Actinomycetes</taxon>
        <taxon>Kitasatosporales</taxon>
        <taxon>Streptomycetaceae</taxon>
        <taxon>Streptomyces</taxon>
    </lineage>
</organism>
<evidence type="ECO:0000313" key="4">
    <source>
        <dbReference type="EMBL" id="SFD79799.1"/>
    </source>
</evidence>
<dbReference type="Proteomes" id="UP000199207">
    <property type="component" value="Unassembled WGS sequence"/>
</dbReference>
<dbReference type="RefSeq" id="WP_093841753.1">
    <property type="nucleotide sequence ID" value="NZ_FOLM01000032.1"/>
</dbReference>
<evidence type="ECO:0000259" key="3">
    <source>
        <dbReference type="PROSITE" id="PS51462"/>
    </source>
</evidence>
<dbReference type="STRING" id="910347.SAMN05421773_1323"/>
<proteinExistence type="predicted"/>
<dbReference type="CDD" id="cd04683">
    <property type="entry name" value="NUDIX_Hydrolase"/>
    <property type="match status" value="1"/>
</dbReference>
<evidence type="ECO:0000256" key="1">
    <source>
        <dbReference type="ARBA" id="ARBA00001946"/>
    </source>
</evidence>
<dbReference type="PANTHER" id="PTHR43046">
    <property type="entry name" value="GDP-MANNOSE MANNOSYL HYDROLASE"/>
    <property type="match status" value="1"/>
</dbReference>
<dbReference type="InterPro" id="IPR015797">
    <property type="entry name" value="NUDIX_hydrolase-like_dom_sf"/>
</dbReference>
<dbReference type="EMBL" id="FOLM01000032">
    <property type="protein sequence ID" value="SFD79799.1"/>
    <property type="molecule type" value="Genomic_DNA"/>
</dbReference>